<feature type="region of interest" description="Disordered" evidence="1">
    <location>
        <begin position="940"/>
        <end position="1010"/>
    </location>
</feature>
<feature type="region of interest" description="Disordered" evidence="1">
    <location>
        <begin position="847"/>
        <end position="879"/>
    </location>
</feature>
<evidence type="ECO:0000313" key="3">
    <source>
        <dbReference type="Proteomes" id="UP000095009"/>
    </source>
</evidence>
<accession>A0A1E3PUQ2</accession>
<feature type="region of interest" description="Disordered" evidence="1">
    <location>
        <begin position="633"/>
        <end position="660"/>
    </location>
</feature>
<dbReference type="EMBL" id="KV454406">
    <property type="protein sequence ID" value="ODQ68682.1"/>
    <property type="molecule type" value="Genomic_DNA"/>
</dbReference>
<dbReference type="GO" id="GO:0060962">
    <property type="term" value="P:regulation of ribosomal protein gene transcription by RNA polymerase II"/>
    <property type="evidence" value="ECO:0007669"/>
    <property type="project" value="InterPro"/>
</dbReference>
<name>A0A1E3PUQ2_9ASCO</name>
<evidence type="ECO:0000256" key="1">
    <source>
        <dbReference type="SAM" id="MobiDB-lite"/>
    </source>
</evidence>
<feature type="compositionally biased region" description="Acidic residues" evidence="1">
    <location>
        <begin position="644"/>
        <end position="660"/>
    </location>
</feature>
<feature type="compositionally biased region" description="Low complexity" evidence="1">
    <location>
        <begin position="800"/>
        <end position="809"/>
    </location>
</feature>
<feature type="compositionally biased region" description="Acidic residues" evidence="1">
    <location>
        <begin position="318"/>
        <end position="360"/>
    </location>
</feature>
<feature type="compositionally biased region" description="Basic and acidic residues" evidence="1">
    <location>
        <begin position="868"/>
        <end position="879"/>
    </location>
</feature>
<feature type="compositionally biased region" description="Acidic residues" evidence="1">
    <location>
        <begin position="194"/>
        <end position="203"/>
    </location>
</feature>
<feature type="compositionally biased region" description="Polar residues" evidence="1">
    <location>
        <begin position="155"/>
        <end position="164"/>
    </location>
</feature>
<feature type="compositionally biased region" description="Polar residues" evidence="1">
    <location>
        <begin position="514"/>
        <end position="523"/>
    </location>
</feature>
<feature type="compositionally biased region" description="Gly residues" evidence="1">
    <location>
        <begin position="992"/>
        <end position="1001"/>
    </location>
</feature>
<evidence type="ECO:0000313" key="2">
    <source>
        <dbReference type="EMBL" id="ODQ68682.1"/>
    </source>
</evidence>
<dbReference type="Proteomes" id="UP000095009">
    <property type="component" value="Unassembled WGS sequence"/>
</dbReference>
<proteinExistence type="predicted"/>
<feature type="compositionally biased region" description="Polar residues" evidence="1">
    <location>
        <begin position="86"/>
        <end position="97"/>
    </location>
</feature>
<feature type="compositionally biased region" description="Polar residues" evidence="1">
    <location>
        <begin position="1144"/>
        <end position="1154"/>
    </location>
</feature>
<feature type="compositionally biased region" description="Low complexity" evidence="1">
    <location>
        <begin position="1117"/>
        <end position="1134"/>
    </location>
</feature>
<feature type="compositionally biased region" description="Low complexity" evidence="1">
    <location>
        <begin position="556"/>
        <end position="568"/>
    </location>
</feature>
<feature type="compositionally biased region" description="Low complexity" evidence="1">
    <location>
        <begin position="633"/>
        <end position="643"/>
    </location>
</feature>
<feature type="compositionally biased region" description="Basic and acidic residues" evidence="1">
    <location>
        <begin position="714"/>
        <end position="727"/>
    </location>
</feature>
<feature type="region of interest" description="Disordered" evidence="1">
    <location>
        <begin position="1"/>
        <end position="456"/>
    </location>
</feature>
<feature type="region of interest" description="Disordered" evidence="1">
    <location>
        <begin position="680"/>
        <end position="772"/>
    </location>
</feature>
<protein>
    <submittedName>
        <fullName evidence="2">Uncharacterized protein</fullName>
    </submittedName>
</protein>
<feature type="region of interest" description="Disordered" evidence="1">
    <location>
        <begin position="800"/>
        <end position="835"/>
    </location>
</feature>
<feature type="compositionally biased region" description="Basic and acidic residues" evidence="1">
    <location>
        <begin position="227"/>
        <end position="242"/>
    </location>
</feature>
<dbReference type="PANTHER" id="PTHR28057:SF1">
    <property type="entry name" value="PROTEIN IFH1-RELATED"/>
    <property type="match status" value="1"/>
</dbReference>
<feature type="compositionally biased region" description="Polar residues" evidence="1">
    <location>
        <begin position="433"/>
        <end position="456"/>
    </location>
</feature>
<reference evidence="2 3" key="1">
    <citation type="journal article" date="2016" name="Proc. Natl. Acad. Sci. U.S.A.">
        <title>Comparative genomics of biotechnologically important yeasts.</title>
        <authorList>
            <person name="Riley R."/>
            <person name="Haridas S."/>
            <person name="Wolfe K.H."/>
            <person name="Lopes M.R."/>
            <person name="Hittinger C.T."/>
            <person name="Goeker M."/>
            <person name="Salamov A.A."/>
            <person name="Wisecaver J.H."/>
            <person name="Long T.M."/>
            <person name="Calvey C.H."/>
            <person name="Aerts A.L."/>
            <person name="Barry K.W."/>
            <person name="Choi C."/>
            <person name="Clum A."/>
            <person name="Coughlan A.Y."/>
            <person name="Deshpande S."/>
            <person name="Douglass A.P."/>
            <person name="Hanson S.J."/>
            <person name="Klenk H.-P."/>
            <person name="LaButti K.M."/>
            <person name="Lapidus A."/>
            <person name="Lindquist E.A."/>
            <person name="Lipzen A.M."/>
            <person name="Meier-Kolthoff J.P."/>
            <person name="Ohm R.A."/>
            <person name="Otillar R.P."/>
            <person name="Pangilinan J.L."/>
            <person name="Peng Y."/>
            <person name="Rokas A."/>
            <person name="Rosa C.A."/>
            <person name="Scheuner C."/>
            <person name="Sibirny A.A."/>
            <person name="Slot J.C."/>
            <person name="Stielow J.B."/>
            <person name="Sun H."/>
            <person name="Kurtzman C.P."/>
            <person name="Blackwell M."/>
            <person name="Grigoriev I.V."/>
            <person name="Jeffries T.W."/>
        </authorList>
    </citation>
    <scope>NUCLEOTIDE SEQUENCE [LARGE SCALE GENOMIC DNA]</scope>
    <source>
        <strain evidence="2 3">DSM 6958</strain>
    </source>
</reference>
<dbReference type="GO" id="GO:0003712">
    <property type="term" value="F:transcription coregulator activity"/>
    <property type="evidence" value="ECO:0007669"/>
    <property type="project" value="InterPro"/>
</dbReference>
<sequence length="1393" mass="151654">MVKVVPSDSYSSSHTPHSGKSLDGYANSVIPVPKKYVSPFNGRPKRKSDSYNNGGRPIIASKTYSRKSKPTVSGTGINTKYAKKTYCNSMPSRTTTAPSSPFDPNSDSDSDNDRDPRVYSDNNNNSDIALDDDSPYKARPLGKFHRTSGGGTTGQSRPNLTASGQDDFAIMTDSDDNSQSTDNDALVAAIEATSSDDSDDSDSTDDRRHRGFKSSKTHNGHLRGQKRIAESTTRDNLKEKASDSSPHATRRVENSGAPKPTLAKKSTIASQNTKLLPMRLTKSKVKNHQSSGILSSSEASSDSENERSLPNQFKVNKEEEEEDASEDASEEVDASDDASEASEEEDDDSSSDSSSSDDDYSNLNAYIPPTLRKHNTARKHLYGFNNAGGSVNGTPVSSRQSTPVPPTSPAKKTLPGNVELPSRLSDTTKTTTAASSNISFKSKLKATQNTTVTTGGSAKLDDQLITNKAKNAATSKSLRDSDSDSSNLSSLSDIEQELQRHQETGFAKSMHGHGTNNANIKNTNKSKSKRRMSVVEKYSDDHVTFPRDTDLPSKLTANTTTTDPTTVNTDKKIDDKSKKEFWFDDHYCQQTLLYPEYDDGIDGMVIRDILDADAAQDEYSQDFNDEALMALLDGNNNSENNGDSSEENAEDSGDDADDDEYYYYDYDMDFSSIVGGSYDGGGSGSSTTASTPSSSFPGVVTRENKDPNNQVSLERSEENSPRIEFKHNGRFSSGDSVGVPSLVAGRQTYRNNDADDENENYGEDDEDEDDDEDMSYEIHPFLDLNSSRTTLSNAARAHNINNNKNNLHASTGDSTVNSTSRSLYDKSHIPNDQDDDYSLWTAFFEQVSKGESSEDEDEDEDDEDDSEDSKQLDSNKPELTKKHLAESGLQLPGNFKISTSISSTPSANPLTANAESTKPAIVEDDLDLGGLQLPGMLNQRSRAKVSVKQEQPSQQPEQSSAIMSGDSTDEETNLPLPNNRRGQPRKYSATLGSGGSVGAGGTNTTTSRPPMLASWVMNSTRPFGIIDGRSTTNLVNIRRSSLSNHSGHRMSGSGGNGYRNKRRFSKLDPIDATVLDEFINTSDLVDFDDTKFKGPDGGSGIVFGNGLGGRFARTAYNNSSNNSNNGKGSNNNENDGLDPLQKPKPTNTGTTSSDRYVPSGVPLSAFRNRGMNNNAHSYYTYGYAGPTGPYSSSSGRRISINKRDSGYRRDSIGNSVIGVKGNGRRMSISREVLMSGNPMSKMHSHLLVKKQKKPKKSRKDKDTAARLYMPNDCASSSGLISDGNLQQSLVNHLESNKKKFPSSTYHGSRKRLKQFDISIKNGMDAYDDMEDIFSGLDHSHSGYDDNISDGLDFIDEDNNIIIEHDDQAPEGTTDLIDELLETGKLGSLFGDFN</sequence>
<feature type="compositionally biased region" description="Low complexity" evidence="1">
    <location>
        <begin position="685"/>
        <end position="695"/>
    </location>
</feature>
<feature type="compositionally biased region" description="Basic and acidic residues" evidence="1">
    <location>
        <begin position="533"/>
        <end position="551"/>
    </location>
</feature>
<feature type="compositionally biased region" description="Low complexity" evidence="1">
    <location>
        <begin position="290"/>
        <end position="302"/>
    </location>
</feature>
<feature type="compositionally biased region" description="Basic residues" evidence="1">
    <location>
        <begin position="209"/>
        <end position="226"/>
    </location>
</feature>
<feature type="region of interest" description="Disordered" evidence="1">
    <location>
        <begin position="1042"/>
        <end position="1061"/>
    </location>
</feature>
<feature type="compositionally biased region" description="Polar residues" evidence="1">
    <location>
        <begin position="896"/>
        <end position="914"/>
    </location>
</feature>
<feature type="compositionally biased region" description="Acidic residues" evidence="1">
    <location>
        <begin position="853"/>
        <end position="867"/>
    </location>
</feature>
<feature type="compositionally biased region" description="Polar residues" evidence="1">
    <location>
        <begin position="387"/>
        <end position="402"/>
    </location>
</feature>
<organism evidence="2 3">
    <name type="scientific">Nadsonia fulvescens var. elongata DSM 6958</name>
    <dbReference type="NCBI Taxonomy" id="857566"/>
    <lineage>
        <taxon>Eukaryota</taxon>
        <taxon>Fungi</taxon>
        <taxon>Dikarya</taxon>
        <taxon>Ascomycota</taxon>
        <taxon>Saccharomycotina</taxon>
        <taxon>Dipodascomycetes</taxon>
        <taxon>Dipodascales</taxon>
        <taxon>Dipodascales incertae sedis</taxon>
        <taxon>Nadsonia</taxon>
    </lineage>
</organism>
<feature type="region of interest" description="Disordered" evidence="1">
    <location>
        <begin position="894"/>
        <end position="914"/>
    </location>
</feature>
<gene>
    <name evidence="2" type="ORF">NADFUDRAFT_45165</name>
</gene>
<feature type="compositionally biased region" description="Polar residues" evidence="1">
    <location>
        <begin position="811"/>
        <end position="822"/>
    </location>
</feature>
<feature type="compositionally biased region" description="Acidic residues" evidence="1">
    <location>
        <begin position="754"/>
        <end position="772"/>
    </location>
</feature>
<feature type="region of interest" description="Disordered" evidence="1">
    <location>
        <begin position="507"/>
        <end position="571"/>
    </location>
</feature>
<dbReference type="InterPro" id="IPR018837">
    <property type="entry name" value="TF_CRF1/IFH1"/>
</dbReference>
<dbReference type="OrthoDB" id="4047468at2759"/>
<feature type="compositionally biased region" description="Low complexity" evidence="1">
    <location>
        <begin position="944"/>
        <end position="960"/>
    </location>
</feature>
<keyword evidence="3" id="KW-1185">Reference proteome</keyword>
<feature type="region of interest" description="Disordered" evidence="1">
    <location>
        <begin position="1114"/>
        <end position="1160"/>
    </location>
</feature>
<feature type="compositionally biased region" description="Basic residues" evidence="1">
    <location>
        <begin position="371"/>
        <end position="381"/>
    </location>
</feature>
<dbReference type="PANTHER" id="PTHR28057">
    <property type="entry name" value="PROTEIN IFH1-RELATED"/>
    <property type="match status" value="1"/>
</dbReference>
<feature type="compositionally biased region" description="Low complexity" evidence="1">
    <location>
        <begin position="7"/>
        <end position="21"/>
    </location>
</feature>
<feature type="region of interest" description="Disordered" evidence="1">
    <location>
        <begin position="470"/>
        <end position="490"/>
    </location>
</feature>